<organism evidence="1">
    <name type="scientific">Siphoviridae sp. ctDcW16</name>
    <dbReference type="NCBI Taxonomy" id="2826199"/>
    <lineage>
        <taxon>Viruses</taxon>
        <taxon>Duplodnaviria</taxon>
        <taxon>Heunggongvirae</taxon>
        <taxon>Uroviricota</taxon>
        <taxon>Caudoviricetes</taxon>
    </lineage>
</organism>
<proteinExistence type="predicted"/>
<accession>A0A8S5MT02</accession>
<dbReference type="EMBL" id="BK014983">
    <property type="protein sequence ID" value="DAD85469.1"/>
    <property type="molecule type" value="Genomic_DNA"/>
</dbReference>
<protein>
    <submittedName>
        <fullName evidence="1">Uncharacterized protein</fullName>
    </submittedName>
</protein>
<sequence>MKNRTFSGDSIRLPLSFYYIVKSNKNVTCFV</sequence>
<evidence type="ECO:0000313" key="1">
    <source>
        <dbReference type="EMBL" id="DAD85469.1"/>
    </source>
</evidence>
<reference evidence="1" key="1">
    <citation type="journal article" date="2021" name="Proc. Natl. Acad. Sci. U.S.A.">
        <title>A Catalog of Tens of Thousands of Viruses from Human Metagenomes Reveals Hidden Associations with Chronic Diseases.</title>
        <authorList>
            <person name="Tisza M.J."/>
            <person name="Buck C.B."/>
        </authorList>
    </citation>
    <scope>NUCLEOTIDE SEQUENCE</scope>
    <source>
        <strain evidence="1">CtDcW16</strain>
    </source>
</reference>
<name>A0A8S5MT02_9CAUD</name>